<dbReference type="AlphaFoldDB" id="A0A560EJC4"/>
<feature type="region of interest" description="Disordered" evidence="1">
    <location>
        <begin position="1"/>
        <end position="56"/>
    </location>
</feature>
<evidence type="ECO:0000313" key="2">
    <source>
        <dbReference type="EMBL" id="TWB09325.1"/>
    </source>
</evidence>
<sequence>MPEQNAAANKFNKVAQEHQAALHTLHQRIERSNAGQVQAPENTPDLSPKRDDDIKR</sequence>
<reference evidence="2 3" key="1">
    <citation type="submission" date="2019-06" db="EMBL/GenBank/DDBJ databases">
        <title>Genomic Encyclopedia of Type Strains, Phase IV (KMG-V): Genome sequencing to study the core and pangenomes of soil and plant-associated prokaryotes.</title>
        <authorList>
            <person name="Whitman W."/>
        </authorList>
    </citation>
    <scope>NUCLEOTIDE SEQUENCE [LARGE SCALE GENOMIC DNA]</scope>
    <source>
        <strain evidence="2 3">BR 11880</strain>
    </source>
</reference>
<dbReference type="EMBL" id="VITN01000042">
    <property type="protein sequence ID" value="TWB09325.1"/>
    <property type="molecule type" value="Genomic_DNA"/>
</dbReference>
<organism evidence="2 3">
    <name type="scientific">Nitrospirillum amazonense</name>
    <dbReference type="NCBI Taxonomy" id="28077"/>
    <lineage>
        <taxon>Bacteria</taxon>
        <taxon>Pseudomonadati</taxon>
        <taxon>Pseudomonadota</taxon>
        <taxon>Alphaproteobacteria</taxon>
        <taxon>Rhodospirillales</taxon>
        <taxon>Azospirillaceae</taxon>
        <taxon>Nitrospirillum</taxon>
    </lineage>
</organism>
<gene>
    <name evidence="2" type="ORF">FBZ89_1429</name>
</gene>
<evidence type="ECO:0000313" key="3">
    <source>
        <dbReference type="Proteomes" id="UP000319859"/>
    </source>
</evidence>
<feature type="compositionally biased region" description="Basic and acidic residues" evidence="1">
    <location>
        <begin position="47"/>
        <end position="56"/>
    </location>
</feature>
<dbReference type="Proteomes" id="UP000319859">
    <property type="component" value="Unassembled WGS sequence"/>
</dbReference>
<evidence type="ECO:0000256" key="1">
    <source>
        <dbReference type="SAM" id="MobiDB-lite"/>
    </source>
</evidence>
<name>A0A560EJC4_9PROT</name>
<proteinExistence type="predicted"/>
<feature type="compositionally biased region" description="Polar residues" evidence="1">
    <location>
        <begin position="33"/>
        <end position="45"/>
    </location>
</feature>
<accession>A0A560EJC4</accession>
<protein>
    <submittedName>
        <fullName evidence="2">Uncharacterized protein</fullName>
    </submittedName>
</protein>
<comment type="caution">
    <text evidence="2">The sequence shown here is derived from an EMBL/GenBank/DDBJ whole genome shotgun (WGS) entry which is preliminary data.</text>
</comment>